<dbReference type="Proteomes" id="UP000299102">
    <property type="component" value="Unassembled WGS sequence"/>
</dbReference>
<gene>
    <name evidence="1" type="ORF">EVAR_82296_1</name>
</gene>
<sequence length="174" mass="19785">MHFCLLPEGRHRRRNSLECVEKLDIENKYSSPIERDDVSERDSTSKAREDYVRGRILHSAIVLSMCLYGVSVRFRGRYFDCGRQRGVYAKGRNVKNLAGETFNAPGSLPETLLFIRADDKAALIAFRCSVEGPLKTWQSKPAPSHLHNNFVNCVRGRDSRSLKPTVNSETSRLN</sequence>
<comment type="caution">
    <text evidence="1">The sequence shown here is derived from an EMBL/GenBank/DDBJ whole genome shotgun (WGS) entry which is preliminary data.</text>
</comment>
<dbReference type="AlphaFoldDB" id="A0A4C1W129"/>
<protein>
    <submittedName>
        <fullName evidence="1">Uncharacterized protein</fullName>
    </submittedName>
</protein>
<dbReference type="EMBL" id="BGZK01000443">
    <property type="protein sequence ID" value="GBP43864.1"/>
    <property type="molecule type" value="Genomic_DNA"/>
</dbReference>
<keyword evidence="2" id="KW-1185">Reference proteome</keyword>
<proteinExistence type="predicted"/>
<reference evidence="1 2" key="1">
    <citation type="journal article" date="2019" name="Commun. Biol.">
        <title>The bagworm genome reveals a unique fibroin gene that provides high tensile strength.</title>
        <authorList>
            <person name="Kono N."/>
            <person name="Nakamura H."/>
            <person name="Ohtoshi R."/>
            <person name="Tomita M."/>
            <person name="Numata K."/>
            <person name="Arakawa K."/>
        </authorList>
    </citation>
    <scope>NUCLEOTIDE SEQUENCE [LARGE SCALE GENOMIC DNA]</scope>
</reference>
<accession>A0A4C1W129</accession>
<evidence type="ECO:0000313" key="1">
    <source>
        <dbReference type="EMBL" id="GBP43864.1"/>
    </source>
</evidence>
<evidence type="ECO:0000313" key="2">
    <source>
        <dbReference type="Proteomes" id="UP000299102"/>
    </source>
</evidence>
<organism evidence="1 2">
    <name type="scientific">Eumeta variegata</name>
    <name type="common">Bagworm moth</name>
    <name type="synonym">Eumeta japonica</name>
    <dbReference type="NCBI Taxonomy" id="151549"/>
    <lineage>
        <taxon>Eukaryota</taxon>
        <taxon>Metazoa</taxon>
        <taxon>Ecdysozoa</taxon>
        <taxon>Arthropoda</taxon>
        <taxon>Hexapoda</taxon>
        <taxon>Insecta</taxon>
        <taxon>Pterygota</taxon>
        <taxon>Neoptera</taxon>
        <taxon>Endopterygota</taxon>
        <taxon>Lepidoptera</taxon>
        <taxon>Glossata</taxon>
        <taxon>Ditrysia</taxon>
        <taxon>Tineoidea</taxon>
        <taxon>Psychidae</taxon>
        <taxon>Oiketicinae</taxon>
        <taxon>Eumeta</taxon>
    </lineage>
</organism>
<name>A0A4C1W129_EUMVA</name>